<dbReference type="EMBL" id="UOFD01000010">
    <property type="protein sequence ID" value="VAW50299.1"/>
    <property type="molecule type" value="Genomic_DNA"/>
</dbReference>
<evidence type="ECO:0000256" key="3">
    <source>
        <dbReference type="ARBA" id="ARBA00023125"/>
    </source>
</evidence>
<dbReference type="CDD" id="cd08420">
    <property type="entry name" value="PBP2_CysL_like"/>
    <property type="match status" value="1"/>
</dbReference>
<dbReference type="PANTHER" id="PTHR30126:SF39">
    <property type="entry name" value="HTH-TYPE TRANSCRIPTIONAL REGULATOR CYSL"/>
    <property type="match status" value="1"/>
</dbReference>
<dbReference type="SUPFAM" id="SSF53850">
    <property type="entry name" value="Periplasmic binding protein-like II"/>
    <property type="match status" value="1"/>
</dbReference>
<dbReference type="SUPFAM" id="SSF46785">
    <property type="entry name" value="Winged helix' DNA-binding domain"/>
    <property type="match status" value="1"/>
</dbReference>
<evidence type="ECO:0000256" key="4">
    <source>
        <dbReference type="ARBA" id="ARBA00023163"/>
    </source>
</evidence>
<dbReference type="Gene3D" id="3.40.190.290">
    <property type="match status" value="1"/>
</dbReference>
<dbReference type="Pfam" id="PF03466">
    <property type="entry name" value="LysR_substrate"/>
    <property type="match status" value="1"/>
</dbReference>
<protein>
    <submittedName>
        <fullName evidence="6">Transcriptional regulator, LysR family</fullName>
    </submittedName>
</protein>
<name>A0A3B0WLH3_9ZZZZ</name>
<dbReference type="InterPro" id="IPR005119">
    <property type="entry name" value="LysR_subst-bd"/>
</dbReference>
<dbReference type="PANTHER" id="PTHR30126">
    <property type="entry name" value="HTH-TYPE TRANSCRIPTIONAL REGULATOR"/>
    <property type="match status" value="1"/>
</dbReference>
<dbReference type="PROSITE" id="PS50931">
    <property type="entry name" value="HTH_LYSR"/>
    <property type="match status" value="1"/>
</dbReference>
<dbReference type="FunFam" id="1.10.10.10:FF:000001">
    <property type="entry name" value="LysR family transcriptional regulator"/>
    <property type="match status" value="1"/>
</dbReference>
<dbReference type="AlphaFoldDB" id="A0A3B0WLH3"/>
<dbReference type="InterPro" id="IPR036388">
    <property type="entry name" value="WH-like_DNA-bd_sf"/>
</dbReference>
<evidence type="ECO:0000259" key="5">
    <source>
        <dbReference type="PROSITE" id="PS50931"/>
    </source>
</evidence>
<gene>
    <name evidence="6" type="ORF">MNBD_GAMMA06-654</name>
</gene>
<sequence length="298" mass="33271">MADRRLKIFHAVARLLNFTKAGEKLHMTQPAVTFQIRQLEDQFNTRLFDRTHNKVTLTEAGKQVYMYADRILKLYDEMNHSITEMTGDVSGGVALGASTTIAEYMLPLLIGEFKAKYPDVNISLKESNSEDIIAMVENNVVDLAIVEGSVNNKNLIVEQCRVDQLLVIMPNSHVLAKESMLHVKDILDHPFICRESGSGTQEAIGNYITQQNPDGILNVCFELSSPEAIKGAVEAGMGISIVSRASIDKELRLGTLTAVELSPKLERPFSFVRQRYKFKSRAADELLGFAQEFCKNMA</sequence>
<keyword evidence="2" id="KW-0805">Transcription regulation</keyword>
<keyword evidence="4" id="KW-0804">Transcription</keyword>
<organism evidence="6">
    <name type="scientific">hydrothermal vent metagenome</name>
    <dbReference type="NCBI Taxonomy" id="652676"/>
    <lineage>
        <taxon>unclassified sequences</taxon>
        <taxon>metagenomes</taxon>
        <taxon>ecological metagenomes</taxon>
    </lineage>
</organism>
<dbReference type="Pfam" id="PF00126">
    <property type="entry name" value="HTH_1"/>
    <property type="match status" value="1"/>
</dbReference>
<dbReference type="InterPro" id="IPR000847">
    <property type="entry name" value="LysR_HTH_N"/>
</dbReference>
<feature type="domain" description="HTH lysR-type" evidence="5">
    <location>
        <begin position="1"/>
        <end position="58"/>
    </location>
</feature>
<dbReference type="GO" id="GO:0003700">
    <property type="term" value="F:DNA-binding transcription factor activity"/>
    <property type="evidence" value="ECO:0007669"/>
    <property type="project" value="InterPro"/>
</dbReference>
<dbReference type="InterPro" id="IPR036390">
    <property type="entry name" value="WH_DNA-bd_sf"/>
</dbReference>
<evidence type="ECO:0000256" key="2">
    <source>
        <dbReference type="ARBA" id="ARBA00023015"/>
    </source>
</evidence>
<evidence type="ECO:0000313" key="6">
    <source>
        <dbReference type="EMBL" id="VAW50299.1"/>
    </source>
</evidence>
<accession>A0A3B0WLH3</accession>
<keyword evidence="3" id="KW-0238">DNA-binding</keyword>
<reference evidence="6" key="1">
    <citation type="submission" date="2018-06" db="EMBL/GenBank/DDBJ databases">
        <authorList>
            <person name="Zhirakovskaya E."/>
        </authorList>
    </citation>
    <scope>NUCLEOTIDE SEQUENCE</scope>
</reference>
<comment type="similarity">
    <text evidence="1">Belongs to the LysR transcriptional regulatory family.</text>
</comment>
<dbReference type="GO" id="GO:0000976">
    <property type="term" value="F:transcription cis-regulatory region binding"/>
    <property type="evidence" value="ECO:0007669"/>
    <property type="project" value="TreeGrafter"/>
</dbReference>
<evidence type="ECO:0000256" key="1">
    <source>
        <dbReference type="ARBA" id="ARBA00009437"/>
    </source>
</evidence>
<dbReference type="Gene3D" id="1.10.10.10">
    <property type="entry name" value="Winged helix-like DNA-binding domain superfamily/Winged helix DNA-binding domain"/>
    <property type="match status" value="1"/>
</dbReference>
<dbReference type="PRINTS" id="PR00039">
    <property type="entry name" value="HTHLYSR"/>
</dbReference>
<proteinExistence type="inferred from homology"/>